<feature type="transmembrane region" description="Helical" evidence="1">
    <location>
        <begin position="34"/>
        <end position="54"/>
    </location>
</feature>
<sequence length="87" mass="9916">MNICGEMMRVEDYIISFLSIWAILSALLSPSVDIFLTLLLIGSLICLEVGDFFINKKSKEILKSIVYILIIIFAFIVVKKVYEILVK</sequence>
<name>H1KXE0_9EURY</name>
<keyword evidence="1" id="KW-0472">Membrane</keyword>
<protein>
    <submittedName>
        <fullName evidence="2">Uncharacterized protein</fullName>
    </submittedName>
</protein>
<keyword evidence="1" id="KW-0812">Transmembrane</keyword>
<feature type="transmembrane region" description="Helical" evidence="1">
    <location>
        <begin position="12"/>
        <end position="28"/>
    </location>
</feature>
<dbReference type="EMBL" id="AGJL01000008">
    <property type="protein sequence ID" value="EHP88352.1"/>
    <property type="molecule type" value="Genomic_DNA"/>
</dbReference>
<evidence type="ECO:0000256" key="1">
    <source>
        <dbReference type="SAM" id="Phobius"/>
    </source>
</evidence>
<dbReference type="Proteomes" id="UP000003706">
    <property type="component" value="Unassembled WGS sequence"/>
</dbReference>
<evidence type="ECO:0000313" key="3">
    <source>
        <dbReference type="Proteomes" id="UP000003706"/>
    </source>
</evidence>
<dbReference type="AlphaFoldDB" id="H1KXE0"/>
<dbReference type="STRING" id="647171.MetfoDRAFT_0463"/>
<accession>H1KXE0</accession>
<proteinExistence type="predicted"/>
<keyword evidence="1" id="KW-1133">Transmembrane helix</keyword>
<comment type="caution">
    <text evidence="2">The sequence shown here is derived from an EMBL/GenBank/DDBJ whole genome shotgun (WGS) entry which is preliminary data.</text>
</comment>
<evidence type="ECO:0000313" key="2">
    <source>
        <dbReference type="EMBL" id="EHP88352.1"/>
    </source>
</evidence>
<keyword evidence="3" id="KW-1185">Reference proteome</keyword>
<feature type="transmembrane region" description="Helical" evidence="1">
    <location>
        <begin position="61"/>
        <end position="78"/>
    </location>
</feature>
<dbReference type="InterPro" id="IPR058357">
    <property type="entry name" value="DUF8044"/>
</dbReference>
<dbReference type="Pfam" id="PF26161">
    <property type="entry name" value="DUF8044"/>
    <property type="match status" value="1"/>
</dbReference>
<organism evidence="2 3">
    <name type="scientific">Methanotorris formicicus Mc-S-70</name>
    <dbReference type="NCBI Taxonomy" id="647171"/>
    <lineage>
        <taxon>Archaea</taxon>
        <taxon>Methanobacteriati</taxon>
        <taxon>Methanobacteriota</taxon>
        <taxon>Methanomada group</taxon>
        <taxon>Methanococci</taxon>
        <taxon>Methanococcales</taxon>
        <taxon>Methanocaldococcaceae</taxon>
        <taxon>Methanotorris</taxon>
    </lineage>
</organism>
<reference evidence="2 3" key="1">
    <citation type="submission" date="2011-09" db="EMBL/GenBank/DDBJ databases">
        <title>The draft genome of Methanotorris formicicus Mc-S-70.</title>
        <authorList>
            <consortium name="US DOE Joint Genome Institute (JGI-PGF)"/>
            <person name="Lucas S."/>
            <person name="Han J."/>
            <person name="Lapidus A."/>
            <person name="Cheng J.-F."/>
            <person name="Goodwin L."/>
            <person name="Pitluck S."/>
            <person name="Peters L."/>
            <person name="Land M.L."/>
            <person name="Hauser L."/>
            <person name="Sieprawska-Lupa M."/>
            <person name="Takai K."/>
            <person name="Miyazaki J."/>
            <person name="Whitman W."/>
            <person name="Woyke T.J."/>
        </authorList>
    </citation>
    <scope>NUCLEOTIDE SEQUENCE [LARGE SCALE GENOMIC DNA]</scope>
    <source>
        <strain evidence="2 3">Mc-S-70</strain>
    </source>
</reference>
<gene>
    <name evidence="2" type="ORF">MetfoDRAFT_0463</name>
</gene>